<accession>A0ABY9S6K4</accession>
<protein>
    <submittedName>
        <fullName evidence="1">Uncharacterized protein</fullName>
    </submittedName>
</protein>
<organism evidence="1 2">
    <name type="scientific">Buttiauxella selenatireducens</name>
    <dbReference type="NCBI Taxonomy" id="3073902"/>
    <lineage>
        <taxon>Bacteria</taxon>
        <taxon>Pseudomonadati</taxon>
        <taxon>Pseudomonadota</taxon>
        <taxon>Gammaproteobacteria</taxon>
        <taxon>Enterobacterales</taxon>
        <taxon>Enterobacteriaceae</taxon>
        <taxon>Buttiauxella</taxon>
    </lineage>
</organism>
<evidence type="ECO:0000313" key="2">
    <source>
        <dbReference type="Proteomes" id="UP001246690"/>
    </source>
</evidence>
<evidence type="ECO:0000313" key="1">
    <source>
        <dbReference type="EMBL" id="WMY72585.1"/>
    </source>
</evidence>
<keyword evidence="2" id="KW-1185">Reference proteome</keyword>
<gene>
    <name evidence="1" type="ORF">RHD99_13960</name>
</gene>
<dbReference type="Proteomes" id="UP001246690">
    <property type="component" value="Chromosome"/>
</dbReference>
<sequence length="172" mass="20283">MDIAMNTPKIYFDQFPSLLGDNIFSEVTHYTVMQKSVVQQEAEQQVIECLKFLYLTSSFPEQLSGLFLPVEQAIDDVWHYLILQTREYRTLCEKKLPGQFFIEHRSMPYENYGQKADREKMIEEALRWIPIYRNTFGGFDAQSAPHWTMVRYLHEQLGMTLLEINGLDTRTT</sequence>
<dbReference type="RefSeq" id="WP_309874600.1">
    <property type="nucleotide sequence ID" value="NZ_CP133838.1"/>
</dbReference>
<dbReference type="EMBL" id="CP133838">
    <property type="protein sequence ID" value="WMY72585.1"/>
    <property type="molecule type" value="Genomic_DNA"/>
</dbReference>
<reference evidence="1 2" key="1">
    <citation type="submission" date="2023-09" db="EMBL/GenBank/DDBJ databases">
        <title>Buttiauxella selenatireducens sp. nov., isolated from the rhizosphere of Cardamine hupingshanesis.</title>
        <authorList>
            <person name="Zhang S."/>
            <person name="Xu Z."/>
            <person name="Wang H."/>
            <person name="Guo Y."/>
        </authorList>
    </citation>
    <scope>NUCLEOTIDE SEQUENCE [LARGE SCALE GENOMIC DNA]</scope>
    <source>
        <strain evidence="1 2">R73</strain>
    </source>
</reference>
<name>A0ABY9S6K4_9ENTR</name>
<proteinExistence type="predicted"/>